<keyword evidence="1" id="KW-0472">Membrane</keyword>
<dbReference type="RefSeq" id="WP_311341005.1">
    <property type="nucleotide sequence ID" value="NZ_JAVRHS010000007.1"/>
</dbReference>
<keyword evidence="1" id="KW-1133">Transmembrane helix</keyword>
<protein>
    <submittedName>
        <fullName evidence="2">Uncharacterized protein</fullName>
    </submittedName>
</protein>
<evidence type="ECO:0000313" key="2">
    <source>
        <dbReference type="EMBL" id="MDT0576426.1"/>
    </source>
</evidence>
<comment type="caution">
    <text evidence="2">The sequence shown here is derived from an EMBL/GenBank/DDBJ whole genome shotgun (WGS) entry which is preliminary data.</text>
</comment>
<accession>A0ABU2ZJN0</accession>
<sequence>MPEYQASLDADNPRSDSLMTVLAQQPTLTSFVKQAGLQEVANMVEGDNFVVCDLELHGVQGCSDMREMVANQQMMAECVAIGLAIFAAVMVGSIAVAFVNLVTTFAAPLGMNRVYAIFPRRLNEVWRKKTT</sequence>
<feature type="transmembrane region" description="Helical" evidence="1">
    <location>
        <begin position="78"/>
        <end position="102"/>
    </location>
</feature>
<evidence type="ECO:0000256" key="1">
    <source>
        <dbReference type="SAM" id="Phobius"/>
    </source>
</evidence>
<keyword evidence="3" id="KW-1185">Reference proteome</keyword>
<reference evidence="2 3" key="1">
    <citation type="submission" date="2023-09" db="EMBL/GenBank/DDBJ databases">
        <authorList>
            <person name="Rey-Velasco X."/>
        </authorList>
    </citation>
    <scope>NUCLEOTIDE SEQUENCE [LARGE SCALE GENOMIC DNA]</scope>
    <source>
        <strain evidence="2 3">F390</strain>
    </source>
</reference>
<keyword evidence="1" id="KW-0812">Transmembrane</keyword>
<gene>
    <name evidence="2" type="ORF">RM533_09520</name>
</gene>
<proteinExistence type="predicted"/>
<dbReference type="EMBL" id="JAVRHS010000007">
    <property type="protein sequence ID" value="MDT0576426.1"/>
    <property type="molecule type" value="Genomic_DNA"/>
</dbReference>
<organism evidence="2 3">
    <name type="scientific">Croceicoccus esteveae</name>
    <dbReference type="NCBI Taxonomy" id="3075597"/>
    <lineage>
        <taxon>Bacteria</taxon>
        <taxon>Pseudomonadati</taxon>
        <taxon>Pseudomonadota</taxon>
        <taxon>Alphaproteobacteria</taxon>
        <taxon>Sphingomonadales</taxon>
        <taxon>Erythrobacteraceae</taxon>
        <taxon>Croceicoccus</taxon>
    </lineage>
</organism>
<evidence type="ECO:0000313" key="3">
    <source>
        <dbReference type="Proteomes" id="UP001259803"/>
    </source>
</evidence>
<dbReference type="Proteomes" id="UP001259803">
    <property type="component" value="Unassembled WGS sequence"/>
</dbReference>
<name>A0ABU2ZJN0_9SPHN</name>